<keyword evidence="2" id="KW-1185">Reference proteome</keyword>
<protein>
    <submittedName>
        <fullName evidence="1">Uncharacterized protein</fullName>
    </submittedName>
</protein>
<evidence type="ECO:0000313" key="1">
    <source>
        <dbReference type="EMBL" id="GEP43395.1"/>
    </source>
</evidence>
<sequence>MRRTTLLGGLALLLAPGRVLGFWKKKARACLPSGGTVAIPSGYLAVAPGKNHSRASIAALVAYRNYRSTAAGTNECDGVLVIASAKDHKSLETFEQEAHVALTNSWSYSSLKPGWFGGKHESYAKTKVEGPSGPELQQQLTVHLVGFWDVYDEPAHLYAVNHQSGLLIAFWIFDSQGGIAKARKLADEIAGSFAV</sequence>
<accession>A0A512M9I5</accession>
<proteinExistence type="predicted"/>
<dbReference type="EMBL" id="BKAG01000017">
    <property type="protein sequence ID" value="GEP43395.1"/>
    <property type="molecule type" value="Genomic_DNA"/>
</dbReference>
<dbReference type="AlphaFoldDB" id="A0A512M9I5"/>
<reference evidence="1 2" key="1">
    <citation type="submission" date="2019-07" db="EMBL/GenBank/DDBJ databases">
        <title>Whole genome shotgun sequence of Brevifollis gellanilyticus NBRC 108608.</title>
        <authorList>
            <person name="Hosoyama A."/>
            <person name="Uohara A."/>
            <person name="Ohji S."/>
            <person name="Ichikawa N."/>
        </authorList>
    </citation>
    <scope>NUCLEOTIDE SEQUENCE [LARGE SCALE GENOMIC DNA]</scope>
    <source>
        <strain evidence="1 2">NBRC 108608</strain>
    </source>
</reference>
<dbReference type="Proteomes" id="UP000321577">
    <property type="component" value="Unassembled WGS sequence"/>
</dbReference>
<name>A0A512M9I5_9BACT</name>
<gene>
    <name evidence="1" type="ORF">BGE01nite_26860</name>
</gene>
<comment type="caution">
    <text evidence="1">The sequence shown here is derived from an EMBL/GenBank/DDBJ whole genome shotgun (WGS) entry which is preliminary data.</text>
</comment>
<evidence type="ECO:0000313" key="2">
    <source>
        <dbReference type="Proteomes" id="UP000321577"/>
    </source>
</evidence>
<organism evidence="1 2">
    <name type="scientific">Brevifollis gellanilyticus</name>
    <dbReference type="NCBI Taxonomy" id="748831"/>
    <lineage>
        <taxon>Bacteria</taxon>
        <taxon>Pseudomonadati</taxon>
        <taxon>Verrucomicrobiota</taxon>
        <taxon>Verrucomicrobiia</taxon>
        <taxon>Verrucomicrobiales</taxon>
        <taxon>Verrucomicrobiaceae</taxon>
    </lineage>
</organism>